<organism evidence="1 2">
    <name type="scientific">Methylobacterium radiodurans</name>
    <dbReference type="NCBI Taxonomy" id="2202828"/>
    <lineage>
        <taxon>Bacteria</taxon>
        <taxon>Pseudomonadati</taxon>
        <taxon>Pseudomonadota</taxon>
        <taxon>Alphaproteobacteria</taxon>
        <taxon>Hyphomicrobiales</taxon>
        <taxon>Methylobacteriaceae</taxon>
        <taxon>Methylobacterium</taxon>
    </lineage>
</organism>
<evidence type="ECO:0000313" key="2">
    <source>
        <dbReference type="Proteomes" id="UP000246058"/>
    </source>
</evidence>
<dbReference type="Proteomes" id="UP000246058">
    <property type="component" value="Chromosome"/>
</dbReference>
<dbReference type="AlphaFoldDB" id="A0A2U8VWN6"/>
<dbReference type="KEGG" id="meti:DK427_22885"/>
<sequence>MHPHPMITCGRYSQDELMFAQRRPSHRLVGRLHPIALDTGTREDAISLGPLERVKGIGWIDLDRFVF</sequence>
<reference evidence="1 2" key="1">
    <citation type="submission" date="2018-05" db="EMBL/GenBank/DDBJ databases">
        <title>Complete Genome Sequence of Methylobacterium sp. 17Sr1-43.</title>
        <authorList>
            <person name="Srinivasan S."/>
        </authorList>
    </citation>
    <scope>NUCLEOTIDE SEQUENCE [LARGE SCALE GENOMIC DNA]</scope>
    <source>
        <strain evidence="1 2">17Sr1-43</strain>
    </source>
</reference>
<keyword evidence="2" id="KW-1185">Reference proteome</keyword>
<gene>
    <name evidence="1" type="ORF">DK427_22885</name>
</gene>
<proteinExistence type="predicted"/>
<accession>A0A2U8VWN6</accession>
<protein>
    <submittedName>
        <fullName evidence="1">Uncharacterized protein</fullName>
    </submittedName>
</protein>
<dbReference type="EMBL" id="CP029551">
    <property type="protein sequence ID" value="AWN38234.1"/>
    <property type="molecule type" value="Genomic_DNA"/>
</dbReference>
<name>A0A2U8VWN6_9HYPH</name>
<evidence type="ECO:0000313" key="1">
    <source>
        <dbReference type="EMBL" id="AWN38234.1"/>
    </source>
</evidence>